<reference evidence="2" key="1">
    <citation type="journal article" date="2017" name="Cell">
        <title>Insights into land plant evolution garnered from the Marchantia polymorpha genome.</title>
        <authorList>
            <person name="Bowman J.L."/>
            <person name="Kohchi T."/>
            <person name="Yamato K.T."/>
            <person name="Jenkins J."/>
            <person name="Shu S."/>
            <person name="Ishizaki K."/>
            <person name="Yamaoka S."/>
            <person name="Nishihama R."/>
            <person name="Nakamura Y."/>
            <person name="Berger F."/>
            <person name="Adam C."/>
            <person name="Aki S.S."/>
            <person name="Althoff F."/>
            <person name="Araki T."/>
            <person name="Arteaga-Vazquez M.A."/>
            <person name="Balasubrmanian S."/>
            <person name="Barry K."/>
            <person name="Bauer D."/>
            <person name="Boehm C.R."/>
            <person name="Briginshaw L."/>
            <person name="Caballero-Perez J."/>
            <person name="Catarino B."/>
            <person name="Chen F."/>
            <person name="Chiyoda S."/>
            <person name="Chovatia M."/>
            <person name="Davies K.M."/>
            <person name="Delmans M."/>
            <person name="Demura T."/>
            <person name="Dierschke T."/>
            <person name="Dolan L."/>
            <person name="Dorantes-Acosta A.E."/>
            <person name="Eklund D.M."/>
            <person name="Florent S.N."/>
            <person name="Flores-Sandoval E."/>
            <person name="Fujiyama A."/>
            <person name="Fukuzawa H."/>
            <person name="Galik B."/>
            <person name="Grimanelli D."/>
            <person name="Grimwood J."/>
            <person name="Grossniklaus U."/>
            <person name="Hamada T."/>
            <person name="Haseloff J."/>
            <person name="Hetherington A.J."/>
            <person name="Higo A."/>
            <person name="Hirakawa Y."/>
            <person name="Hundley H.N."/>
            <person name="Ikeda Y."/>
            <person name="Inoue K."/>
            <person name="Inoue S.I."/>
            <person name="Ishida S."/>
            <person name="Jia Q."/>
            <person name="Kakita M."/>
            <person name="Kanazawa T."/>
            <person name="Kawai Y."/>
            <person name="Kawashima T."/>
            <person name="Kennedy M."/>
            <person name="Kinose K."/>
            <person name="Kinoshita T."/>
            <person name="Kohara Y."/>
            <person name="Koide E."/>
            <person name="Komatsu K."/>
            <person name="Kopischke S."/>
            <person name="Kubo M."/>
            <person name="Kyozuka J."/>
            <person name="Lagercrantz U."/>
            <person name="Lin S.S."/>
            <person name="Lindquist E."/>
            <person name="Lipzen A.M."/>
            <person name="Lu C.W."/>
            <person name="De Luna E."/>
            <person name="Martienssen R.A."/>
            <person name="Minamino N."/>
            <person name="Mizutani M."/>
            <person name="Mizutani M."/>
            <person name="Mochizuki N."/>
            <person name="Monte I."/>
            <person name="Mosher R."/>
            <person name="Nagasaki H."/>
            <person name="Nakagami H."/>
            <person name="Naramoto S."/>
            <person name="Nishitani K."/>
            <person name="Ohtani M."/>
            <person name="Okamoto T."/>
            <person name="Okumura M."/>
            <person name="Phillips J."/>
            <person name="Pollak B."/>
            <person name="Reinders A."/>
            <person name="Rovekamp M."/>
            <person name="Sano R."/>
            <person name="Sawa S."/>
            <person name="Schmid M.W."/>
            <person name="Shirakawa M."/>
            <person name="Solano R."/>
            <person name="Spunde A."/>
            <person name="Suetsugu N."/>
            <person name="Sugano S."/>
            <person name="Sugiyama A."/>
            <person name="Sun R."/>
            <person name="Suzuki Y."/>
            <person name="Takenaka M."/>
            <person name="Takezawa D."/>
            <person name="Tomogane H."/>
            <person name="Tsuzuki M."/>
            <person name="Ueda T."/>
            <person name="Umeda M."/>
            <person name="Ward J.M."/>
            <person name="Watanabe Y."/>
            <person name="Yazaki K."/>
            <person name="Yokoyama R."/>
            <person name="Yoshitake Y."/>
            <person name="Yotsui I."/>
            <person name="Zachgo S."/>
            <person name="Schmutz J."/>
        </authorList>
    </citation>
    <scope>NUCLEOTIDE SEQUENCE [LARGE SCALE GENOMIC DNA]</scope>
    <source>
        <strain evidence="2">Tak-1</strain>
    </source>
</reference>
<proteinExistence type="predicted"/>
<dbReference type="Proteomes" id="UP000244005">
    <property type="component" value="Unassembled WGS sequence"/>
</dbReference>
<gene>
    <name evidence="1" type="ORF">MARPO_0001s0320</name>
</gene>
<evidence type="ECO:0000313" key="2">
    <source>
        <dbReference type="Proteomes" id="UP000244005"/>
    </source>
</evidence>
<dbReference type="EMBL" id="KZ772673">
    <property type="protein sequence ID" value="PTQ50324.1"/>
    <property type="molecule type" value="Genomic_DNA"/>
</dbReference>
<dbReference type="Gramene" id="Mp1g19810.1">
    <property type="protein sequence ID" value="Mp1g19810.1.cds1"/>
    <property type="gene ID" value="Mp1g19810"/>
</dbReference>
<protein>
    <submittedName>
        <fullName evidence="1">Uncharacterized protein</fullName>
    </submittedName>
</protein>
<evidence type="ECO:0000313" key="1">
    <source>
        <dbReference type="EMBL" id="PTQ50324.1"/>
    </source>
</evidence>
<keyword evidence="2" id="KW-1185">Reference proteome</keyword>
<name>A0A2R6XW39_MARPO</name>
<sequence length="90" mass="9905">MKPHEAHQISKSDDEYQGYEDRRKLSCIGAASHSPFETCGIHIPNTGVSILWPRASALALAYVCARTRKLEVCTHKQVHANSDASSLLSL</sequence>
<accession>A0A2R6XW39</accession>
<organism evidence="1 2">
    <name type="scientific">Marchantia polymorpha</name>
    <name type="common">Common liverwort</name>
    <name type="synonym">Marchantia aquatica</name>
    <dbReference type="NCBI Taxonomy" id="3197"/>
    <lineage>
        <taxon>Eukaryota</taxon>
        <taxon>Viridiplantae</taxon>
        <taxon>Streptophyta</taxon>
        <taxon>Embryophyta</taxon>
        <taxon>Marchantiophyta</taxon>
        <taxon>Marchantiopsida</taxon>
        <taxon>Marchantiidae</taxon>
        <taxon>Marchantiales</taxon>
        <taxon>Marchantiaceae</taxon>
        <taxon>Marchantia</taxon>
    </lineage>
</organism>
<dbReference type="AlphaFoldDB" id="A0A2R6XW39"/>